<dbReference type="Pfam" id="PF05341">
    <property type="entry name" value="PIF6"/>
    <property type="match status" value="1"/>
</dbReference>
<keyword evidence="3" id="KW-1185">Reference proteome</keyword>
<keyword evidence="1" id="KW-0812">Transmembrane</keyword>
<dbReference type="RefSeq" id="YP_001257055.1">
    <property type="nucleotide sequence ID" value="NC_009503.1"/>
</dbReference>
<feature type="transmembrane region" description="Helical" evidence="1">
    <location>
        <begin position="100"/>
        <end position="119"/>
    </location>
</feature>
<keyword evidence="1" id="KW-1133">Transmembrane helix</keyword>
<evidence type="ECO:0008006" key="4">
    <source>
        <dbReference type="Google" id="ProtNLM"/>
    </source>
</evidence>
<reference evidence="2 3" key="1">
    <citation type="journal article" date="2008" name="J. Microbiol.">
        <title>Molecular and phylogenetic characterization of Spodoptera litura granulovirus.</title>
        <authorList>
            <person name="Wang Y."/>
            <person name="Choi J.Y."/>
            <person name="Roh J.Y."/>
            <person name="Woo S.D."/>
            <person name="Jin B.R."/>
            <person name="Je Y.H."/>
        </authorList>
    </citation>
    <scope>NUCLEOTIDE SEQUENCE [LARGE SCALE GENOMIC DNA]</scope>
    <source>
        <strain evidence="2">SlGV-K1</strain>
    </source>
</reference>
<evidence type="ECO:0000313" key="3">
    <source>
        <dbReference type="Proteomes" id="UP000202782"/>
    </source>
</evidence>
<evidence type="ECO:0000313" key="2">
    <source>
        <dbReference type="EMBL" id="ABQ52047.1"/>
    </source>
</evidence>
<proteinExistence type="predicted"/>
<dbReference type="KEGG" id="vg:5184187"/>
<name>A5IZV6_9BBAC</name>
<organism evidence="2 3">
    <name type="scientific">Spodoptera litura granulovirus</name>
    <dbReference type="NCBI Taxonomy" id="359919"/>
    <lineage>
        <taxon>Viruses</taxon>
        <taxon>Viruses incertae sedis</taxon>
        <taxon>Naldaviricetes</taxon>
        <taxon>Lefavirales</taxon>
        <taxon>Baculoviridae</taxon>
        <taxon>Betabaculovirus</taxon>
        <taxon>Betabaculovirus spliturae</taxon>
    </lineage>
</organism>
<sequence length="129" mass="15029">MLSEDLLDILNKYNWQIVDHDYVEIVRNERERAWKDIIITALFNTPNTFKTHIRKATLENFDYNQPIYYNLKTKSLGLTNNEVIKALMPPMYGTINTKSLTPLTVLIVFIVAILSLTIWKGLLSVDNRD</sequence>
<dbReference type="InterPro" id="IPR008005">
    <property type="entry name" value="PIF6"/>
</dbReference>
<dbReference type="GeneID" id="5184187"/>
<keyword evidence="1" id="KW-0472">Membrane</keyword>
<dbReference type="EMBL" id="DQ288858">
    <property type="protein sequence ID" value="ABQ52047.1"/>
    <property type="molecule type" value="Genomic_DNA"/>
</dbReference>
<evidence type="ECO:0000256" key="1">
    <source>
        <dbReference type="SAM" id="Phobius"/>
    </source>
</evidence>
<dbReference type="OrthoDB" id="18095at10239"/>
<accession>A5IZV6</accession>
<gene>
    <name evidence="2" type="primary">orf104</name>
    <name evidence="2" type="ORF">SlGVgp104</name>
</gene>
<dbReference type="Proteomes" id="UP000202782">
    <property type="component" value="Segment"/>
</dbReference>
<protein>
    <recommendedName>
        <fullName evidence="4">Pif-6</fullName>
    </recommendedName>
</protein>